<evidence type="ECO:0000313" key="5">
    <source>
        <dbReference type="EMBL" id="HIX47700.1"/>
    </source>
</evidence>
<evidence type="ECO:0000256" key="3">
    <source>
        <dbReference type="ARBA" id="ARBA00023163"/>
    </source>
</evidence>
<dbReference type="InterPro" id="IPR014710">
    <property type="entry name" value="RmlC-like_jellyroll"/>
</dbReference>
<dbReference type="InterPro" id="IPR037923">
    <property type="entry name" value="HTH-like"/>
</dbReference>
<dbReference type="SUPFAM" id="SSF46689">
    <property type="entry name" value="Homeodomain-like"/>
    <property type="match status" value="2"/>
</dbReference>
<evidence type="ECO:0000313" key="6">
    <source>
        <dbReference type="Proteomes" id="UP000824243"/>
    </source>
</evidence>
<accession>A0A9D1VW49</accession>
<dbReference type="PRINTS" id="PR00032">
    <property type="entry name" value="HTHARAC"/>
</dbReference>
<dbReference type="GO" id="GO:0043565">
    <property type="term" value="F:sequence-specific DNA binding"/>
    <property type="evidence" value="ECO:0007669"/>
    <property type="project" value="InterPro"/>
</dbReference>
<dbReference type="Gene3D" id="1.10.10.60">
    <property type="entry name" value="Homeodomain-like"/>
    <property type="match status" value="2"/>
</dbReference>
<keyword evidence="3" id="KW-0804">Transcription</keyword>
<dbReference type="SMART" id="SM00342">
    <property type="entry name" value="HTH_ARAC"/>
    <property type="match status" value="1"/>
</dbReference>
<reference evidence="5" key="1">
    <citation type="journal article" date="2021" name="PeerJ">
        <title>Extensive microbial diversity within the chicken gut microbiome revealed by metagenomics and culture.</title>
        <authorList>
            <person name="Gilroy R."/>
            <person name="Ravi A."/>
            <person name="Getino M."/>
            <person name="Pursley I."/>
            <person name="Horton D.L."/>
            <person name="Alikhan N.F."/>
            <person name="Baker D."/>
            <person name="Gharbi K."/>
            <person name="Hall N."/>
            <person name="Watson M."/>
            <person name="Adriaenssens E.M."/>
            <person name="Foster-Nyarko E."/>
            <person name="Jarju S."/>
            <person name="Secka A."/>
            <person name="Antonio M."/>
            <person name="Oren A."/>
            <person name="Chaudhuri R.R."/>
            <person name="La Ragione R."/>
            <person name="Hildebrand F."/>
            <person name="Pallen M.J."/>
        </authorList>
    </citation>
    <scope>NUCLEOTIDE SEQUENCE</scope>
    <source>
        <strain evidence="5">ChiSjej5B23-15282</strain>
    </source>
</reference>
<dbReference type="SUPFAM" id="SSF51215">
    <property type="entry name" value="Regulatory protein AraC"/>
    <property type="match status" value="1"/>
</dbReference>
<comment type="caution">
    <text evidence="5">The sequence shown here is derived from an EMBL/GenBank/DDBJ whole genome shotgun (WGS) entry which is preliminary data.</text>
</comment>
<dbReference type="InterPro" id="IPR009057">
    <property type="entry name" value="Homeodomain-like_sf"/>
</dbReference>
<dbReference type="InterPro" id="IPR003313">
    <property type="entry name" value="AraC-bd"/>
</dbReference>
<keyword evidence="1" id="KW-0805">Transcription regulation</keyword>
<reference evidence="5" key="2">
    <citation type="submission" date="2021-04" db="EMBL/GenBank/DDBJ databases">
        <authorList>
            <person name="Gilroy R."/>
        </authorList>
    </citation>
    <scope>NUCLEOTIDE SEQUENCE</scope>
    <source>
        <strain evidence="5">ChiSjej5B23-15282</strain>
    </source>
</reference>
<dbReference type="Gene3D" id="2.60.120.10">
    <property type="entry name" value="Jelly Rolls"/>
    <property type="match status" value="1"/>
</dbReference>
<dbReference type="Pfam" id="PF12833">
    <property type="entry name" value="HTH_18"/>
    <property type="match status" value="1"/>
</dbReference>
<dbReference type="InterPro" id="IPR018060">
    <property type="entry name" value="HTH_AraC"/>
</dbReference>
<dbReference type="GO" id="GO:0003700">
    <property type="term" value="F:DNA-binding transcription factor activity"/>
    <property type="evidence" value="ECO:0007669"/>
    <property type="project" value="InterPro"/>
</dbReference>
<dbReference type="PANTHER" id="PTHR43280">
    <property type="entry name" value="ARAC-FAMILY TRANSCRIPTIONAL REGULATOR"/>
    <property type="match status" value="1"/>
</dbReference>
<dbReference type="PROSITE" id="PS00041">
    <property type="entry name" value="HTH_ARAC_FAMILY_1"/>
    <property type="match status" value="1"/>
</dbReference>
<name>A0A9D1VW49_9FIRM</name>
<dbReference type="Proteomes" id="UP000824243">
    <property type="component" value="Unassembled WGS sequence"/>
</dbReference>
<proteinExistence type="predicted"/>
<dbReference type="AlphaFoldDB" id="A0A9D1VW49"/>
<evidence type="ECO:0000259" key="4">
    <source>
        <dbReference type="PROSITE" id="PS01124"/>
    </source>
</evidence>
<dbReference type="InterPro" id="IPR020449">
    <property type="entry name" value="Tscrpt_reg_AraC-type_HTH"/>
</dbReference>
<dbReference type="PANTHER" id="PTHR43280:SF2">
    <property type="entry name" value="HTH-TYPE TRANSCRIPTIONAL REGULATOR EXSA"/>
    <property type="match status" value="1"/>
</dbReference>
<keyword evidence="2" id="KW-0238">DNA-binding</keyword>
<dbReference type="PROSITE" id="PS01124">
    <property type="entry name" value="HTH_ARAC_FAMILY_2"/>
    <property type="match status" value="1"/>
</dbReference>
<dbReference type="EMBL" id="DXFA01000027">
    <property type="protein sequence ID" value="HIX47700.1"/>
    <property type="molecule type" value="Genomic_DNA"/>
</dbReference>
<dbReference type="Pfam" id="PF02311">
    <property type="entry name" value="AraC_binding"/>
    <property type="match status" value="1"/>
</dbReference>
<feature type="domain" description="HTH araC/xylS-type" evidence="4">
    <location>
        <begin position="174"/>
        <end position="272"/>
    </location>
</feature>
<evidence type="ECO:0000256" key="2">
    <source>
        <dbReference type="ARBA" id="ARBA00023125"/>
    </source>
</evidence>
<organism evidence="5 6">
    <name type="scientific">Candidatus Mediterraneibacter caccavium</name>
    <dbReference type="NCBI Taxonomy" id="2838661"/>
    <lineage>
        <taxon>Bacteria</taxon>
        <taxon>Bacillati</taxon>
        <taxon>Bacillota</taxon>
        <taxon>Clostridia</taxon>
        <taxon>Lachnospirales</taxon>
        <taxon>Lachnospiraceae</taxon>
        <taxon>Mediterraneibacter</taxon>
    </lineage>
</organism>
<gene>
    <name evidence="5" type="ORF">H9981_01570</name>
</gene>
<protein>
    <submittedName>
        <fullName evidence="5">AraC family transcriptional regulator</fullName>
    </submittedName>
</protein>
<evidence type="ECO:0000256" key="1">
    <source>
        <dbReference type="ARBA" id="ARBA00023015"/>
    </source>
</evidence>
<sequence>MSHRHYSIQDSPIPQIDIRLLSISLCIDDKDWSSVFHTHHFTELFYVLEGAGKFLLRNETLKIKAGDLLVIPPYLEHTERSSPNTPLKYYALGLDGIAFQSMDDSSSVQAFSNFDCQPSVGNLIGQIYREVKTESYGSDMVCQNLLEILVVMLIRSQQLIPIPISSARMSKECAVIKEYLDANYAEHITLDTLTRLTHMNKYYMAHSFAKFTGLSPIQYLNQRRMETACQLLKDTDFSISDIASSTGFSSQSYFSQTFRKYYGITPIKYRQSHAED</sequence>
<dbReference type="InterPro" id="IPR018062">
    <property type="entry name" value="HTH_AraC-typ_CS"/>
</dbReference>